<dbReference type="EMBL" id="CAFB01000088">
    <property type="protein sequence ID" value="CCD30264.1"/>
    <property type="molecule type" value="Genomic_DNA"/>
</dbReference>
<proteinExistence type="inferred from homology"/>
<dbReference type="InterPro" id="IPR052399">
    <property type="entry name" value="Phage_Baseplate_Assmbl_Protein"/>
</dbReference>
<evidence type="ECO:0000259" key="2">
    <source>
        <dbReference type="Pfam" id="PF04865"/>
    </source>
</evidence>
<comment type="similarity">
    <text evidence="1">Belongs to the Mu gp47/PBSX XkdT family.</text>
</comment>
<organism evidence="5 6">
    <name type="scientific">Candidatus Glomeribacter gigasporarum BEG34</name>
    <dbReference type="NCBI Taxonomy" id="1070319"/>
    <lineage>
        <taxon>Bacteria</taxon>
        <taxon>Pseudomonadati</taxon>
        <taxon>Pseudomonadota</taxon>
        <taxon>Betaproteobacteria</taxon>
        <taxon>Burkholderiales</taxon>
        <taxon>Burkholderiaceae</taxon>
        <taxon>Candidatus Glomeribacter</taxon>
    </lineage>
</organism>
<accession>G2JBV8</accession>
<dbReference type="InterPro" id="IPR058530">
    <property type="entry name" value="Baseplate_J-like_C"/>
</dbReference>
<evidence type="ECO:0000313" key="5">
    <source>
        <dbReference type="EMBL" id="CCD30264.1"/>
    </source>
</evidence>
<evidence type="ECO:0000256" key="1">
    <source>
        <dbReference type="ARBA" id="ARBA00038087"/>
    </source>
</evidence>
<dbReference type="RefSeq" id="WP_006683304.1">
    <property type="nucleotide sequence ID" value="NZ_CAFB01000088.1"/>
</dbReference>
<dbReference type="Pfam" id="PF26079">
    <property type="entry name" value="Baseplate_J_C"/>
    <property type="match status" value="1"/>
</dbReference>
<dbReference type="AlphaFoldDB" id="G2JBV8"/>
<dbReference type="eggNOG" id="COG3299">
    <property type="taxonomic scope" value="Bacteria"/>
</dbReference>
<reference evidence="5 6" key="1">
    <citation type="submission" date="2011-08" db="EMBL/GenBank/DDBJ databases">
        <title>The genome of the obligate endobacterium of an arbuscular mycorrhizal fungus reveals an interphylum network of nutritional interactions.</title>
        <authorList>
            <person name="Ghignone S."/>
            <person name="Salvioli A."/>
            <person name="Anca I."/>
            <person name="Lumini E."/>
            <person name="Ortu G."/>
            <person name="Petiti L."/>
            <person name="Cruveiller S."/>
            <person name="Bianciotto V."/>
            <person name="Piffanelli P."/>
            <person name="Lanfranco L."/>
            <person name="Bonfante P."/>
        </authorList>
    </citation>
    <scope>NUCLEOTIDE SEQUENCE [LARGE SCALE GENOMIC DNA]</scope>
    <source>
        <strain evidence="5 6">BEG34</strain>
    </source>
</reference>
<feature type="domain" description="Baseplate protein J-like barrel" evidence="2">
    <location>
        <begin position="86"/>
        <end position="171"/>
    </location>
</feature>
<evidence type="ECO:0000259" key="3">
    <source>
        <dbReference type="Pfam" id="PF26078"/>
    </source>
</evidence>
<gene>
    <name evidence="5" type="ORF">CAGGBEG34_670002</name>
</gene>
<dbReference type="STRING" id="1070319.CAGGBEG34_670002"/>
<dbReference type="Pfam" id="PF04865">
    <property type="entry name" value="Baseplate_J"/>
    <property type="match status" value="1"/>
</dbReference>
<dbReference type="Pfam" id="PF26078">
    <property type="entry name" value="Baseplate_J_M"/>
    <property type="match status" value="1"/>
</dbReference>
<dbReference type="PANTHER" id="PTHR37829">
    <property type="entry name" value="PHAGE-LIKE ELEMENT PBSX PROTEIN XKDT"/>
    <property type="match status" value="1"/>
</dbReference>
<sequence length="369" mass="38611">MPYTRPTLTELRQQVAQDLGVDALLRFSNLRIVGDAQAALAHLHYGYLDWIARQGVPFTAEDEYLEGWAALKGVYRKPAQAAAGRVTFTGAPGAVIPKGAPLVRSDGMTFTTQTSALVDAEGTATVEVQAESDPAGLSGAAGNTPVGTPMTLGTAIAGVQSNGLVHTPLTGGTDLESDDSLRRRMLAAYQQPPQGGSQTDYVQWALQVEGVTRAWCAPQGFGIGTVVVYIMCDQSQAEQAGFPQGEDGVAQDEPRGVAASGDQLRVANHLYVLQPVTALVYVVSPLAHRVDVEISGLPNAAPEIREAIAAAIRAVFSREGQPGRPVYLSSIESAIAAIAGTAGFIIQSPVGNIANGPGQLPVLGEVRYL</sequence>
<dbReference type="Proteomes" id="UP000054051">
    <property type="component" value="Unassembled WGS sequence"/>
</dbReference>
<name>G2JBV8_9BURK</name>
<feature type="domain" description="Baseplate J-like central" evidence="3">
    <location>
        <begin position="193"/>
        <end position="284"/>
    </location>
</feature>
<evidence type="ECO:0000259" key="4">
    <source>
        <dbReference type="Pfam" id="PF26079"/>
    </source>
</evidence>
<dbReference type="InterPro" id="IPR058531">
    <property type="entry name" value="Baseplate_J_M"/>
</dbReference>
<keyword evidence="6" id="KW-1185">Reference proteome</keyword>
<dbReference type="InterPro" id="IPR006949">
    <property type="entry name" value="Barrel_Baseplate_J-like"/>
</dbReference>
<feature type="domain" description="Baseplate J-like C-terminal" evidence="4">
    <location>
        <begin position="300"/>
        <end position="368"/>
    </location>
</feature>
<dbReference type="OrthoDB" id="7565172at2"/>
<dbReference type="PANTHER" id="PTHR37829:SF3">
    <property type="entry name" value="PROTEIN JAYE-RELATED"/>
    <property type="match status" value="1"/>
</dbReference>
<evidence type="ECO:0000313" key="6">
    <source>
        <dbReference type="Proteomes" id="UP000054051"/>
    </source>
</evidence>
<comment type="caution">
    <text evidence="5">The sequence shown here is derived from an EMBL/GenBank/DDBJ whole genome shotgun (WGS) entry which is preliminary data.</text>
</comment>
<protein>
    <submittedName>
        <fullName evidence="5">Baseplate J family protein</fullName>
    </submittedName>
</protein>